<feature type="signal peptide" evidence="1">
    <location>
        <begin position="1"/>
        <end position="21"/>
    </location>
</feature>
<accession>A0A5N5T5K6</accession>
<dbReference type="PANTHER" id="PTHR18841">
    <property type="entry name" value="VITELLINE MEMBRANE OUTER LAYER PROTEIN I-RELATED"/>
    <property type="match status" value="1"/>
</dbReference>
<dbReference type="AlphaFoldDB" id="A0A5N5T5K6"/>
<dbReference type="Pfam" id="PF03762">
    <property type="entry name" value="VOMI"/>
    <property type="match status" value="1"/>
</dbReference>
<dbReference type="InterPro" id="IPR036706">
    <property type="entry name" value="VOMI_sf"/>
</dbReference>
<protein>
    <submittedName>
        <fullName evidence="2">Vitelline membrane outer layer protein 1</fullName>
    </submittedName>
</protein>
<evidence type="ECO:0000313" key="2">
    <source>
        <dbReference type="EMBL" id="KAB7501846.1"/>
    </source>
</evidence>
<keyword evidence="3" id="KW-1185">Reference proteome</keyword>
<evidence type="ECO:0000256" key="1">
    <source>
        <dbReference type="SAM" id="SignalP"/>
    </source>
</evidence>
<sequence length="219" mass="24163">MEKLFSLLLAFTYFIFCVAKADLKSLELSKLVNIRVVSQTLLLDNVFDCSGRECIWGSIVLCPDNGFAYALEVKYEEPGHVDETAINGVRLYCSANGHDLGYIESSNGPHGDYLGMKICPEDYVTGFRANVLENQGLIGEDVAVEDIEMDCSYGKYILSSGIPPVSLQDKKMALQNTSVDDGLVEDSISVADIVLFCCDRNESSHNNVLKSSQNFLKTF</sequence>
<name>A0A5N5T5K6_9CRUS</name>
<dbReference type="PANTHER" id="PTHR18841:SF0">
    <property type="entry name" value="VITELLINE MEMBRANE OUTER LAYER 1 HOMOLOG A-RELATED"/>
    <property type="match status" value="1"/>
</dbReference>
<comment type="caution">
    <text evidence="2">The sequence shown here is derived from an EMBL/GenBank/DDBJ whole genome shotgun (WGS) entry which is preliminary data.</text>
</comment>
<dbReference type="GO" id="GO:0005615">
    <property type="term" value="C:extracellular space"/>
    <property type="evidence" value="ECO:0007669"/>
    <property type="project" value="TreeGrafter"/>
</dbReference>
<evidence type="ECO:0000313" key="3">
    <source>
        <dbReference type="Proteomes" id="UP000326759"/>
    </source>
</evidence>
<dbReference type="SUPFAM" id="SSF51092">
    <property type="entry name" value="Vitelline membrane outer protein-I (VMO-I)"/>
    <property type="match status" value="1"/>
</dbReference>
<reference evidence="2 3" key="1">
    <citation type="journal article" date="2019" name="PLoS Biol.">
        <title>Sex chromosomes control vertical transmission of feminizing Wolbachia symbionts in an isopod.</title>
        <authorList>
            <person name="Becking T."/>
            <person name="Chebbi M.A."/>
            <person name="Giraud I."/>
            <person name="Moumen B."/>
            <person name="Laverre T."/>
            <person name="Caubet Y."/>
            <person name="Peccoud J."/>
            <person name="Gilbert C."/>
            <person name="Cordaux R."/>
        </authorList>
    </citation>
    <scope>NUCLEOTIDE SEQUENCE [LARGE SCALE GENOMIC DNA]</scope>
    <source>
        <strain evidence="2">ANa2</strain>
        <tissue evidence="2">Whole body excluding digestive tract and cuticle</tissue>
    </source>
</reference>
<proteinExistence type="predicted"/>
<dbReference type="Gene3D" id="2.100.10.20">
    <property type="entry name" value="Vitelline membrane outer layer protein I (VOMI)"/>
    <property type="match status" value="1"/>
</dbReference>
<dbReference type="InterPro" id="IPR005515">
    <property type="entry name" value="VOMI"/>
</dbReference>
<dbReference type="Proteomes" id="UP000326759">
    <property type="component" value="Unassembled WGS sequence"/>
</dbReference>
<dbReference type="OrthoDB" id="6347413at2759"/>
<gene>
    <name evidence="2" type="primary">VMO1_0</name>
    <name evidence="2" type="ORF">Anas_06419</name>
</gene>
<feature type="chain" id="PRO_5024323406" evidence="1">
    <location>
        <begin position="22"/>
        <end position="219"/>
    </location>
</feature>
<dbReference type="EMBL" id="SEYY01009327">
    <property type="protein sequence ID" value="KAB7501846.1"/>
    <property type="molecule type" value="Genomic_DNA"/>
</dbReference>
<organism evidence="2 3">
    <name type="scientific">Armadillidium nasatum</name>
    <dbReference type="NCBI Taxonomy" id="96803"/>
    <lineage>
        <taxon>Eukaryota</taxon>
        <taxon>Metazoa</taxon>
        <taxon>Ecdysozoa</taxon>
        <taxon>Arthropoda</taxon>
        <taxon>Crustacea</taxon>
        <taxon>Multicrustacea</taxon>
        <taxon>Malacostraca</taxon>
        <taxon>Eumalacostraca</taxon>
        <taxon>Peracarida</taxon>
        <taxon>Isopoda</taxon>
        <taxon>Oniscidea</taxon>
        <taxon>Crinocheta</taxon>
        <taxon>Armadillidiidae</taxon>
        <taxon>Armadillidium</taxon>
    </lineage>
</organism>
<keyword evidence="1" id="KW-0732">Signal</keyword>